<dbReference type="InterPro" id="IPR043502">
    <property type="entry name" value="DNA/RNA_pol_sf"/>
</dbReference>
<dbReference type="Pfam" id="PF13966">
    <property type="entry name" value="zf-RVT"/>
    <property type="match status" value="1"/>
</dbReference>
<dbReference type="SUPFAM" id="SSF56672">
    <property type="entry name" value="DNA/RNA polymerases"/>
    <property type="match status" value="1"/>
</dbReference>
<sequence>MGTKTSETTHRQSSDTHAENGLNEYEPIEILRATCPIGRDQAKQNSKGATTSLSDIEQIILKIDNLKVTLEQSLSVAKEKEKSCDMATLTKIISHLTRSLRELTLQAKEEIAKNIISSSVEVMIKQHVDSMFSRCISLKMLTTDLFKGVGHVCNPTTLLRFQPALLLPNVQPRTYTGKSPSDKWTHANLNDGVHATIMANPIKALNGEKVSTGYSDGYSGENILSINIRGLSQAHKVEWIRKLKNKEKVEFIGVQETHVANLSKEDVTRCWGNSDMDFEVAQPQGKSSGLLCIWDPKTFIKSNSFSSRYFIAVSGQWSGFPGNTTLVNIYAPQSITDKRELWKELLNFKSSDGNWVFFGDFNVVRKRDERLNSAFCKYSTVDFNQFIIDAGLKEFKMVGLKYTYYREEGHKFSKIDQFLVCSNFIGIQPSSYITALPRLHSDHSPIVLKSVHTDFGPPPFRFFNSWVLNAEFCKEFTEAWCSFQGYGTPDIILKAKLKFVKDRIRKLKKDESKNKSGLLTELKNKVNDMEKLAECRDISEDERATWREDKIKMLELESIAELDLQQKAKIKWLIDGDENSRFFHGSIQNMSRKNKIHGLFINGAWEVKPEAIKLEAFQFFANKFKEKWPIRPLLISQTFKQLSIDQVQSLELPITPKEIKNAIWRCGNDKAPGPDGFTFKIIKKNWDIMSGDIINFVNHFEHYASLAKGCNSSFITLVPKVRDPISLVDYRPISLIGSMYKIIAKILATRLKSVIGSVISDVQSAFVPGRNILDAPLVINETVSWARQFKKKLFLLKIDFEKAFDCINWNYLDSVMLQMGFGTKWRTWIRGCLTSSMSSVLVNGSPTNEFLISRGVRQGDPLSPFLFIIALEGLNVAINNACRNSLIKGIKLPNEGPLISHLFYVDDVIFVGEWCSESIKNLSRILKYFHISSGLKVSFLKSKLFGIGVSSQEIQRMARVLGCLEGAFPFTYLGVPVGANMSLKKNWQPIIDKFKSKLSIWKTDALSFGGRLTLIKSGIIDILEKIRRKFLWGGNQDKSKIHWVDWSKVVAGKKDGGLGVDSIKAQNLALLTKWWWRLQNDGDQLWRRAIISIHNLKRKPATYIARKTSTGVWRNIYKAIRQIEEINMDWNTIFRLIPGCASNILFWKHIWCGNSPLQERFPALYNREKIKCCRLEDRMSSNGFTWDWIQAPNDGITLYELWQLYLCIRSMDIPPQSLFGFRFMLNPDGRFTVNTMRRFIDAKIHPYRGPLISWDKMVPLKIRCFIWRAMLYRIPVATSLVERGISLSNHLCKLCNIEPETADHLLVNCEFARGVREWIFKWCGINTQHFSNIRELIDFAASWGNSPRERSIFNSIVYCLLWHIWISRNDRLFNQLRIPPTKAADNVISLSYLWCKHRSSFGCGSWVEWSISPFSHFHSNILKLKGSGLLLSLKLNLVKSEVQLRKKIENEEINLSHSNLPFNRSSSVGTLERFAGSESHKPISYVMFSMSC</sequence>
<dbReference type="SUPFAM" id="SSF56219">
    <property type="entry name" value="DNase I-like"/>
    <property type="match status" value="1"/>
</dbReference>
<dbReference type="Proteomes" id="UP000235145">
    <property type="component" value="Unassembled WGS sequence"/>
</dbReference>
<name>A0A9R1XLX2_LACSA</name>
<protein>
    <recommendedName>
        <fullName evidence="2">Reverse transcriptase domain-containing protein</fullName>
    </recommendedName>
</protein>
<dbReference type="Gene3D" id="3.60.10.10">
    <property type="entry name" value="Endonuclease/exonuclease/phosphatase"/>
    <property type="match status" value="1"/>
</dbReference>
<evidence type="ECO:0000313" key="4">
    <source>
        <dbReference type="Proteomes" id="UP000235145"/>
    </source>
</evidence>
<dbReference type="InterPro" id="IPR000477">
    <property type="entry name" value="RT_dom"/>
</dbReference>
<organism evidence="3 4">
    <name type="scientific">Lactuca sativa</name>
    <name type="common">Garden lettuce</name>
    <dbReference type="NCBI Taxonomy" id="4236"/>
    <lineage>
        <taxon>Eukaryota</taxon>
        <taxon>Viridiplantae</taxon>
        <taxon>Streptophyta</taxon>
        <taxon>Embryophyta</taxon>
        <taxon>Tracheophyta</taxon>
        <taxon>Spermatophyta</taxon>
        <taxon>Magnoliopsida</taxon>
        <taxon>eudicotyledons</taxon>
        <taxon>Gunneridae</taxon>
        <taxon>Pentapetalae</taxon>
        <taxon>asterids</taxon>
        <taxon>campanulids</taxon>
        <taxon>Asterales</taxon>
        <taxon>Asteraceae</taxon>
        <taxon>Cichorioideae</taxon>
        <taxon>Cichorieae</taxon>
        <taxon>Lactucinae</taxon>
        <taxon>Lactuca</taxon>
    </lineage>
</organism>
<feature type="compositionally biased region" description="Basic and acidic residues" evidence="1">
    <location>
        <begin position="7"/>
        <end position="18"/>
    </location>
</feature>
<accession>A0A9R1XLX2</accession>
<evidence type="ECO:0000313" key="3">
    <source>
        <dbReference type="EMBL" id="KAJ0219685.1"/>
    </source>
</evidence>
<dbReference type="EMBL" id="NBSK02000002">
    <property type="protein sequence ID" value="KAJ0219685.1"/>
    <property type="molecule type" value="Genomic_DNA"/>
</dbReference>
<dbReference type="PANTHER" id="PTHR33116">
    <property type="entry name" value="REVERSE TRANSCRIPTASE ZINC-BINDING DOMAIN-CONTAINING PROTEIN-RELATED-RELATED"/>
    <property type="match status" value="1"/>
</dbReference>
<dbReference type="Pfam" id="PF00078">
    <property type="entry name" value="RVT_1"/>
    <property type="match status" value="1"/>
</dbReference>
<comment type="caution">
    <text evidence="3">The sequence shown here is derived from an EMBL/GenBank/DDBJ whole genome shotgun (WGS) entry which is preliminary data.</text>
</comment>
<evidence type="ECO:0000259" key="2">
    <source>
        <dbReference type="PROSITE" id="PS50878"/>
    </source>
</evidence>
<gene>
    <name evidence="3" type="ORF">LSAT_V11C200059140</name>
</gene>
<proteinExistence type="predicted"/>
<dbReference type="PROSITE" id="PS50878">
    <property type="entry name" value="RT_POL"/>
    <property type="match status" value="1"/>
</dbReference>
<dbReference type="CDD" id="cd01650">
    <property type="entry name" value="RT_nLTR_like"/>
    <property type="match status" value="1"/>
</dbReference>
<feature type="region of interest" description="Disordered" evidence="1">
    <location>
        <begin position="1"/>
        <end position="23"/>
    </location>
</feature>
<evidence type="ECO:0000256" key="1">
    <source>
        <dbReference type="SAM" id="MobiDB-lite"/>
    </source>
</evidence>
<dbReference type="InterPro" id="IPR026960">
    <property type="entry name" value="RVT-Znf"/>
</dbReference>
<reference evidence="3 4" key="1">
    <citation type="journal article" date="2017" name="Nat. Commun.">
        <title>Genome assembly with in vitro proximity ligation data and whole-genome triplication in lettuce.</title>
        <authorList>
            <person name="Reyes-Chin-Wo S."/>
            <person name="Wang Z."/>
            <person name="Yang X."/>
            <person name="Kozik A."/>
            <person name="Arikit S."/>
            <person name="Song C."/>
            <person name="Xia L."/>
            <person name="Froenicke L."/>
            <person name="Lavelle D.O."/>
            <person name="Truco M.J."/>
            <person name="Xia R."/>
            <person name="Zhu S."/>
            <person name="Xu C."/>
            <person name="Xu H."/>
            <person name="Xu X."/>
            <person name="Cox K."/>
            <person name="Korf I."/>
            <person name="Meyers B.C."/>
            <person name="Michelmore R.W."/>
        </authorList>
    </citation>
    <scope>NUCLEOTIDE SEQUENCE [LARGE SCALE GENOMIC DNA]</scope>
    <source>
        <strain evidence="4">cv. Salinas</strain>
        <tissue evidence="3">Seedlings</tissue>
    </source>
</reference>
<keyword evidence="4" id="KW-1185">Reference proteome</keyword>
<dbReference type="PANTHER" id="PTHR33116:SF79">
    <property type="entry name" value="REVERSE TRANSCRIPTASE DOMAIN, ZINC FINGER, CCHC-TYPE-RELATED"/>
    <property type="match status" value="1"/>
</dbReference>
<feature type="domain" description="Reverse transcriptase" evidence="2">
    <location>
        <begin position="699"/>
        <end position="977"/>
    </location>
</feature>
<dbReference type="InterPro" id="IPR036691">
    <property type="entry name" value="Endo/exonu/phosph_ase_sf"/>
</dbReference>